<comment type="caution">
    <text evidence="1">The sequence shown here is derived from an EMBL/GenBank/DDBJ whole genome shotgun (WGS) entry which is preliminary data.</text>
</comment>
<sequence length="126" mass="13960">PMLSEAVVRLIENGKLEELLRERRRQALERYRVFLEVFPNATKLQFPAFFGWLPLPPEWSADRFAAAARGRGIFVTPPIASGVGEADPGAIRICLGAPKDLRELSDVLQALRDILSRHPASVVSVA</sequence>
<dbReference type="InterPro" id="IPR015422">
    <property type="entry name" value="PyrdxlP-dep_Trfase_small"/>
</dbReference>
<feature type="non-terminal residue" evidence="1">
    <location>
        <position position="1"/>
    </location>
</feature>
<evidence type="ECO:0000313" key="1">
    <source>
        <dbReference type="EMBL" id="MET2833100.1"/>
    </source>
</evidence>
<dbReference type="Proteomes" id="UP001548832">
    <property type="component" value="Unassembled WGS sequence"/>
</dbReference>
<gene>
    <name evidence="1" type="ORF">ABVQ20_40150</name>
</gene>
<dbReference type="EMBL" id="JBEWSZ010000028">
    <property type="protein sequence ID" value="MET2833100.1"/>
    <property type="molecule type" value="Genomic_DNA"/>
</dbReference>
<dbReference type="SUPFAM" id="SSF53383">
    <property type="entry name" value="PLP-dependent transferases"/>
    <property type="match status" value="1"/>
</dbReference>
<evidence type="ECO:0000313" key="2">
    <source>
        <dbReference type="Proteomes" id="UP001548832"/>
    </source>
</evidence>
<protein>
    <submittedName>
        <fullName evidence="1">PLP-dependent aminotransferase family protein</fullName>
    </submittedName>
</protein>
<dbReference type="InterPro" id="IPR015424">
    <property type="entry name" value="PyrdxlP-dep_Trfase"/>
</dbReference>
<proteinExistence type="predicted"/>
<keyword evidence="1" id="KW-0032">Aminotransferase</keyword>
<dbReference type="GO" id="GO:0008483">
    <property type="term" value="F:transaminase activity"/>
    <property type="evidence" value="ECO:0007669"/>
    <property type="project" value="UniProtKB-KW"/>
</dbReference>
<reference evidence="1 2" key="1">
    <citation type="submission" date="2024-06" db="EMBL/GenBank/DDBJ databases">
        <authorList>
            <person name="Kim D.-U."/>
        </authorList>
    </citation>
    <scope>NUCLEOTIDE SEQUENCE [LARGE SCALE GENOMIC DNA]</scope>
    <source>
        <strain evidence="1 2">KACC15460</strain>
    </source>
</reference>
<dbReference type="Gene3D" id="3.90.1150.10">
    <property type="entry name" value="Aspartate Aminotransferase, domain 1"/>
    <property type="match status" value="1"/>
</dbReference>
<keyword evidence="2" id="KW-1185">Reference proteome</keyword>
<accession>A0ABV2DSW6</accession>
<keyword evidence="1" id="KW-0808">Transferase</keyword>
<name>A0ABV2DSW6_9HYPH</name>
<organism evidence="1 2">
    <name type="scientific">Mesorhizobium shangrilense</name>
    <dbReference type="NCBI Taxonomy" id="460060"/>
    <lineage>
        <taxon>Bacteria</taxon>
        <taxon>Pseudomonadati</taxon>
        <taxon>Pseudomonadota</taxon>
        <taxon>Alphaproteobacteria</taxon>
        <taxon>Hyphomicrobiales</taxon>
        <taxon>Phyllobacteriaceae</taxon>
        <taxon>Mesorhizobium</taxon>
    </lineage>
</organism>